<dbReference type="SUPFAM" id="SSF48403">
    <property type="entry name" value="Ankyrin repeat"/>
    <property type="match status" value="1"/>
</dbReference>
<evidence type="ECO:0000256" key="1">
    <source>
        <dbReference type="ARBA" id="ARBA00022737"/>
    </source>
</evidence>
<keyword evidence="1" id="KW-0677">Repeat</keyword>
<proteinExistence type="predicted"/>
<dbReference type="EMBL" id="MU150245">
    <property type="protein sequence ID" value="KAF9465824.1"/>
    <property type="molecule type" value="Genomic_DNA"/>
</dbReference>
<feature type="region of interest" description="Disordered" evidence="4">
    <location>
        <begin position="425"/>
        <end position="460"/>
    </location>
</feature>
<sequence length="508" mass="57014">MSQVQLQGIVRRLSAAGYAEHPANQGVYTLHVDSADNSSYSLISKHWTGYSFESREFIHRPVRRDTTAAYFNTSIPRCIVCLSPSSAICVLEYSTDEEGWVNTRIPRYNVHHNGSFVACMWEKRELHVFFQDPLGKLVHLDINNKNLFTLPAYPIVSSPMFATTFDAKMHVFYISNRDHKIHFTTVVPGKSSKDNIMSKYKFTEGPRQFMVTSILVKGKASFSAYMLTENRELLRISGDGKRSVLGTMNVSGEFVSGMQIDRCCGEAWDGTLVEDRLKGYLQNDPYFINSPGGEYEVTPLAAACWKGHLRVVQLLIDHGANPNALSPDNRTPLFFATTRAPPENRPAIVRALLRAGAEVDRCYVENKFNTPLMDAITLFRDKDVVRELLAHGASLTVQNEEGRTAGMLAKSAGLDKELPQLRERPLVGYPPESPESPPPQSPPVHTTPPSYTNPQQQSYPEFSDMQKRRLIEFLVSMLMLIVAYTNTEEILDEVLRTRNGVGRVTNGS</sequence>
<accession>A0A9P5YBW0</accession>
<dbReference type="OrthoDB" id="194358at2759"/>
<dbReference type="InterPro" id="IPR036770">
    <property type="entry name" value="Ankyrin_rpt-contain_sf"/>
</dbReference>
<organism evidence="5 6">
    <name type="scientific">Collybia nuda</name>
    <dbReference type="NCBI Taxonomy" id="64659"/>
    <lineage>
        <taxon>Eukaryota</taxon>
        <taxon>Fungi</taxon>
        <taxon>Dikarya</taxon>
        <taxon>Basidiomycota</taxon>
        <taxon>Agaricomycotina</taxon>
        <taxon>Agaricomycetes</taxon>
        <taxon>Agaricomycetidae</taxon>
        <taxon>Agaricales</taxon>
        <taxon>Tricholomatineae</taxon>
        <taxon>Clitocybaceae</taxon>
        <taxon>Collybia</taxon>
    </lineage>
</organism>
<evidence type="ECO:0000256" key="3">
    <source>
        <dbReference type="PROSITE-ProRule" id="PRU00023"/>
    </source>
</evidence>
<dbReference type="Gene3D" id="2.120.10.70">
    <property type="entry name" value="Fucose-specific lectin"/>
    <property type="match status" value="1"/>
</dbReference>
<feature type="repeat" description="ANK" evidence="3">
    <location>
        <begin position="328"/>
        <end position="360"/>
    </location>
</feature>
<gene>
    <name evidence="5" type="ORF">BDZ94DRAFT_1253276</name>
</gene>
<dbReference type="PANTHER" id="PTHR24171">
    <property type="entry name" value="ANKYRIN REPEAT DOMAIN-CONTAINING PROTEIN 39-RELATED"/>
    <property type="match status" value="1"/>
</dbReference>
<feature type="compositionally biased region" description="Pro residues" evidence="4">
    <location>
        <begin position="431"/>
        <end position="446"/>
    </location>
</feature>
<dbReference type="SUPFAM" id="SSF89372">
    <property type="entry name" value="Fucose-specific lectin"/>
    <property type="match status" value="1"/>
</dbReference>
<evidence type="ECO:0000256" key="4">
    <source>
        <dbReference type="SAM" id="MobiDB-lite"/>
    </source>
</evidence>
<dbReference type="AlphaFoldDB" id="A0A9P5YBW0"/>
<dbReference type="Proteomes" id="UP000807353">
    <property type="component" value="Unassembled WGS sequence"/>
</dbReference>
<evidence type="ECO:0000256" key="2">
    <source>
        <dbReference type="ARBA" id="ARBA00023043"/>
    </source>
</evidence>
<dbReference type="Pfam" id="PF00023">
    <property type="entry name" value="Ank"/>
    <property type="match status" value="1"/>
</dbReference>
<dbReference type="PROSITE" id="PS50088">
    <property type="entry name" value="ANK_REPEAT"/>
    <property type="match status" value="2"/>
</dbReference>
<dbReference type="SMART" id="SM00248">
    <property type="entry name" value="ANK"/>
    <property type="match status" value="3"/>
</dbReference>
<keyword evidence="6" id="KW-1185">Reference proteome</keyword>
<keyword evidence="2 3" id="KW-0040">ANK repeat</keyword>
<name>A0A9P5YBW0_9AGAR</name>
<reference evidence="5" key="1">
    <citation type="submission" date="2020-11" db="EMBL/GenBank/DDBJ databases">
        <authorList>
            <consortium name="DOE Joint Genome Institute"/>
            <person name="Ahrendt S."/>
            <person name="Riley R."/>
            <person name="Andreopoulos W."/>
            <person name="Labutti K."/>
            <person name="Pangilinan J."/>
            <person name="Ruiz-Duenas F.J."/>
            <person name="Barrasa J.M."/>
            <person name="Sanchez-Garcia M."/>
            <person name="Camarero S."/>
            <person name="Miyauchi S."/>
            <person name="Serrano A."/>
            <person name="Linde D."/>
            <person name="Babiker R."/>
            <person name="Drula E."/>
            <person name="Ayuso-Fernandez I."/>
            <person name="Pacheco R."/>
            <person name="Padilla G."/>
            <person name="Ferreira P."/>
            <person name="Barriuso J."/>
            <person name="Kellner H."/>
            <person name="Castanera R."/>
            <person name="Alfaro M."/>
            <person name="Ramirez L."/>
            <person name="Pisabarro A.G."/>
            <person name="Kuo A."/>
            <person name="Tritt A."/>
            <person name="Lipzen A."/>
            <person name="He G."/>
            <person name="Yan M."/>
            <person name="Ng V."/>
            <person name="Cullen D."/>
            <person name="Martin F."/>
            <person name="Rosso M.-N."/>
            <person name="Henrissat B."/>
            <person name="Hibbett D."/>
            <person name="Martinez A.T."/>
            <person name="Grigoriev I.V."/>
        </authorList>
    </citation>
    <scope>NUCLEOTIDE SEQUENCE</scope>
    <source>
        <strain evidence="5">CBS 247.69</strain>
    </source>
</reference>
<dbReference type="Gene3D" id="1.25.40.20">
    <property type="entry name" value="Ankyrin repeat-containing domain"/>
    <property type="match status" value="1"/>
</dbReference>
<dbReference type="Pfam" id="PF12796">
    <property type="entry name" value="Ank_2"/>
    <property type="match status" value="1"/>
</dbReference>
<protein>
    <submittedName>
        <fullName evidence="5">Uncharacterized protein</fullName>
    </submittedName>
</protein>
<feature type="repeat" description="ANK" evidence="3">
    <location>
        <begin position="295"/>
        <end position="327"/>
    </location>
</feature>
<comment type="caution">
    <text evidence="5">The sequence shown here is derived from an EMBL/GenBank/DDBJ whole genome shotgun (WGS) entry which is preliminary data.</text>
</comment>
<dbReference type="PROSITE" id="PS50297">
    <property type="entry name" value="ANK_REP_REGION"/>
    <property type="match status" value="1"/>
</dbReference>
<evidence type="ECO:0000313" key="6">
    <source>
        <dbReference type="Proteomes" id="UP000807353"/>
    </source>
</evidence>
<dbReference type="InterPro" id="IPR002110">
    <property type="entry name" value="Ankyrin_rpt"/>
</dbReference>
<evidence type="ECO:0000313" key="5">
    <source>
        <dbReference type="EMBL" id="KAF9465824.1"/>
    </source>
</evidence>
<dbReference type="PANTHER" id="PTHR24171:SF10">
    <property type="entry name" value="ANKYRIN REPEAT DOMAIN-CONTAINING PROTEIN 29-LIKE"/>
    <property type="match status" value="1"/>
</dbReference>